<dbReference type="Proteomes" id="UP000317557">
    <property type="component" value="Unassembled WGS sequence"/>
</dbReference>
<accession>A0A521CGC5</accession>
<keyword evidence="2" id="KW-1185">Reference proteome</keyword>
<gene>
    <name evidence="1" type="ORF">SAMN06265219_105132</name>
</gene>
<evidence type="ECO:0000313" key="1">
    <source>
        <dbReference type="EMBL" id="SMO58493.1"/>
    </source>
</evidence>
<organism evidence="1 2">
    <name type="scientific">Gracilimonas mengyeensis</name>
    <dbReference type="NCBI Taxonomy" id="1302730"/>
    <lineage>
        <taxon>Bacteria</taxon>
        <taxon>Pseudomonadati</taxon>
        <taxon>Balneolota</taxon>
        <taxon>Balneolia</taxon>
        <taxon>Balneolales</taxon>
        <taxon>Balneolaceae</taxon>
        <taxon>Gracilimonas</taxon>
    </lineage>
</organism>
<dbReference type="InterPro" id="IPR024530">
    <property type="entry name" value="QSregVF_b"/>
</dbReference>
<dbReference type="OrthoDB" id="9807855at2"/>
<name>A0A521CGC5_9BACT</name>
<dbReference type="AlphaFoldDB" id="A0A521CGC5"/>
<sequence length="77" mass="9051">MYDRTFLIRLVKAKMPFGQYEGRYLTSLPVHYLEWFARQGFPSGQLGQQLATMHEIKINGLDDILKPIIRMHRNSGR</sequence>
<dbReference type="EMBL" id="FXTP01000005">
    <property type="protein sequence ID" value="SMO58493.1"/>
    <property type="molecule type" value="Genomic_DNA"/>
</dbReference>
<reference evidence="1 2" key="1">
    <citation type="submission" date="2017-05" db="EMBL/GenBank/DDBJ databases">
        <authorList>
            <person name="Varghese N."/>
            <person name="Submissions S."/>
        </authorList>
    </citation>
    <scope>NUCLEOTIDE SEQUENCE [LARGE SCALE GENOMIC DNA]</scope>
    <source>
        <strain evidence="1 2">DSM 21985</strain>
    </source>
</reference>
<evidence type="ECO:0008006" key="3">
    <source>
        <dbReference type="Google" id="ProtNLM"/>
    </source>
</evidence>
<dbReference type="Pfam" id="PF12843">
    <property type="entry name" value="QSregVF_b"/>
    <property type="match status" value="1"/>
</dbReference>
<proteinExistence type="predicted"/>
<evidence type="ECO:0000313" key="2">
    <source>
        <dbReference type="Proteomes" id="UP000317557"/>
    </source>
</evidence>
<dbReference type="RefSeq" id="WP_142453957.1">
    <property type="nucleotide sequence ID" value="NZ_FXTP01000005.1"/>
</dbReference>
<protein>
    <recommendedName>
        <fullName evidence="3">DUF3820 family protein</fullName>
    </recommendedName>
</protein>